<reference evidence="2 3" key="1">
    <citation type="submission" date="2024-08" db="EMBL/GenBank/DDBJ databases">
        <title>Two novel Cytobacillus novel species.</title>
        <authorList>
            <person name="Liu G."/>
        </authorList>
    </citation>
    <scope>NUCLEOTIDE SEQUENCE [LARGE SCALE GENOMIC DNA]</scope>
    <source>
        <strain evidence="2 3">FJAT-53684</strain>
    </source>
</reference>
<name>A0ABW6K709_9BACI</name>
<evidence type="ECO:0000313" key="3">
    <source>
        <dbReference type="Proteomes" id="UP001601058"/>
    </source>
</evidence>
<sequence length="131" mass="14862">MLQIKEKLRDEKGSITLEFLMVIPYYLFFFLILWQAVASGITIMQAQSAVNEAAKIYAVTEKEEEARRVAENAIGYSDIMTFEAFEIPDHPGSKEFVAEVKLKHGLVFVPKEWRKTASVPLTHTATGRVIK</sequence>
<dbReference type="EMBL" id="JBIACJ010000016">
    <property type="protein sequence ID" value="MFE8698522.1"/>
    <property type="molecule type" value="Genomic_DNA"/>
</dbReference>
<comment type="caution">
    <text evidence="2">The sequence shown here is derived from an EMBL/GenBank/DDBJ whole genome shotgun (WGS) entry which is preliminary data.</text>
</comment>
<dbReference type="Proteomes" id="UP001601058">
    <property type="component" value="Unassembled WGS sequence"/>
</dbReference>
<keyword evidence="1" id="KW-0812">Transmembrane</keyword>
<feature type="transmembrane region" description="Helical" evidence="1">
    <location>
        <begin position="15"/>
        <end position="37"/>
    </location>
</feature>
<accession>A0ABW6K709</accession>
<organism evidence="2 3">
    <name type="scientific">Cytobacillus mangrovibacter</name>
    <dbReference type="NCBI Taxonomy" id="3299024"/>
    <lineage>
        <taxon>Bacteria</taxon>
        <taxon>Bacillati</taxon>
        <taxon>Bacillota</taxon>
        <taxon>Bacilli</taxon>
        <taxon>Bacillales</taxon>
        <taxon>Bacillaceae</taxon>
        <taxon>Cytobacillus</taxon>
    </lineage>
</organism>
<keyword evidence="1" id="KW-0472">Membrane</keyword>
<dbReference type="RefSeq" id="WP_389223028.1">
    <property type="nucleotide sequence ID" value="NZ_JBIACJ010000016.1"/>
</dbReference>
<protein>
    <submittedName>
        <fullName evidence="2">TadE/TadG family type IV pilus assembly protein</fullName>
    </submittedName>
</protein>
<keyword evidence="3" id="KW-1185">Reference proteome</keyword>
<evidence type="ECO:0000256" key="1">
    <source>
        <dbReference type="SAM" id="Phobius"/>
    </source>
</evidence>
<proteinExistence type="predicted"/>
<evidence type="ECO:0000313" key="2">
    <source>
        <dbReference type="EMBL" id="MFE8698522.1"/>
    </source>
</evidence>
<gene>
    <name evidence="2" type="ORF">ACFYKT_19685</name>
</gene>
<keyword evidence="1" id="KW-1133">Transmembrane helix</keyword>